<keyword evidence="4" id="KW-0804">Transcription</keyword>
<dbReference type="PROSITE" id="PS50977">
    <property type="entry name" value="HTH_TETR_2"/>
    <property type="match status" value="1"/>
</dbReference>
<keyword evidence="2" id="KW-0805">Transcription regulation</keyword>
<feature type="region of interest" description="Disordered" evidence="6">
    <location>
        <begin position="1"/>
        <end position="26"/>
    </location>
</feature>
<dbReference type="Proteomes" id="UP000186235">
    <property type="component" value="Unassembled WGS sequence"/>
</dbReference>
<name>A0A1N6NJD0_9MICO</name>
<feature type="DNA-binding region" description="H-T-H motif" evidence="5">
    <location>
        <begin position="54"/>
        <end position="73"/>
    </location>
</feature>
<proteinExistence type="predicted"/>
<dbReference type="EMBL" id="FTMI01000001">
    <property type="protein sequence ID" value="SIP92127.1"/>
    <property type="molecule type" value="Genomic_DNA"/>
</dbReference>
<feature type="domain" description="HTH tetR-type" evidence="7">
    <location>
        <begin position="31"/>
        <end position="91"/>
    </location>
</feature>
<dbReference type="Pfam" id="PF13977">
    <property type="entry name" value="TetR_C_6"/>
    <property type="match status" value="1"/>
</dbReference>
<keyword evidence="3 5" id="KW-0238">DNA-binding</keyword>
<protein>
    <submittedName>
        <fullName evidence="8">Transcriptional regulator, TetR family</fullName>
    </submittedName>
</protein>
<evidence type="ECO:0000256" key="3">
    <source>
        <dbReference type="ARBA" id="ARBA00023125"/>
    </source>
</evidence>
<dbReference type="SUPFAM" id="SSF46689">
    <property type="entry name" value="Homeodomain-like"/>
    <property type="match status" value="1"/>
</dbReference>
<evidence type="ECO:0000256" key="1">
    <source>
        <dbReference type="ARBA" id="ARBA00022491"/>
    </source>
</evidence>
<reference evidence="9" key="1">
    <citation type="submission" date="2017-01" db="EMBL/GenBank/DDBJ databases">
        <authorList>
            <person name="Varghese N."/>
            <person name="Submissions S."/>
        </authorList>
    </citation>
    <scope>NUCLEOTIDE SEQUENCE [LARGE SCALE GENOMIC DNA]</scope>
    <source>
        <strain evidence="9">3bp</strain>
    </source>
</reference>
<dbReference type="Gene3D" id="1.10.357.10">
    <property type="entry name" value="Tetracycline Repressor, domain 2"/>
    <property type="match status" value="1"/>
</dbReference>
<organism evidence="8 9">
    <name type="scientific">Cellulosimicrobium aquatile</name>
    <dbReference type="NCBI Taxonomy" id="1612203"/>
    <lineage>
        <taxon>Bacteria</taxon>
        <taxon>Bacillati</taxon>
        <taxon>Actinomycetota</taxon>
        <taxon>Actinomycetes</taxon>
        <taxon>Micrococcales</taxon>
        <taxon>Promicromonosporaceae</taxon>
        <taxon>Cellulosimicrobium</taxon>
    </lineage>
</organism>
<dbReference type="PANTHER" id="PTHR47506:SF6">
    <property type="entry name" value="HTH-TYPE TRANSCRIPTIONAL REPRESSOR NEMR"/>
    <property type="match status" value="1"/>
</dbReference>
<dbReference type="GO" id="GO:0003677">
    <property type="term" value="F:DNA binding"/>
    <property type="evidence" value="ECO:0007669"/>
    <property type="project" value="UniProtKB-UniRule"/>
</dbReference>
<keyword evidence="1" id="KW-0678">Repressor</keyword>
<dbReference type="InterPro" id="IPR001647">
    <property type="entry name" value="HTH_TetR"/>
</dbReference>
<dbReference type="SUPFAM" id="SSF48498">
    <property type="entry name" value="Tetracyclin repressor-like, C-terminal domain"/>
    <property type="match status" value="1"/>
</dbReference>
<evidence type="ECO:0000259" key="7">
    <source>
        <dbReference type="PROSITE" id="PS50977"/>
    </source>
</evidence>
<dbReference type="AlphaFoldDB" id="A0A1N6NJD0"/>
<evidence type="ECO:0000256" key="2">
    <source>
        <dbReference type="ARBA" id="ARBA00023015"/>
    </source>
</evidence>
<evidence type="ECO:0000256" key="4">
    <source>
        <dbReference type="ARBA" id="ARBA00023163"/>
    </source>
</evidence>
<evidence type="ECO:0000313" key="8">
    <source>
        <dbReference type="EMBL" id="SIP92127.1"/>
    </source>
</evidence>
<dbReference type="InterPro" id="IPR039538">
    <property type="entry name" value="BetI_C"/>
</dbReference>
<keyword evidence="9" id="KW-1185">Reference proteome</keyword>
<sequence length="223" mass="24447">MTSAAIGAGQDPTGSRRAAAPDPARGYAKGRAKREEILQAAVVLFGEVGFHAASLRELASRVGMSHPGLLHHFPTKAALLEAVLDHRETVDRADLEEDLARGTDFFDALVRLVERNALRRPIVELFTALAAEATSPDHPAHAYFVERYESTVARIGEQLSRRARAGGLRDGVEPEVAARQLVALMDGLQVQWLLSLDRPRPERVDMAADLRAYLRLVLSDAER</sequence>
<dbReference type="PANTHER" id="PTHR47506">
    <property type="entry name" value="TRANSCRIPTIONAL REGULATORY PROTEIN"/>
    <property type="match status" value="1"/>
</dbReference>
<dbReference type="InterPro" id="IPR036271">
    <property type="entry name" value="Tet_transcr_reg_TetR-rel_C_sf"/>
</dbReference>
<gene>
    <name evidence="8" type="ORF">SAMN05518682_0518</name>
</gene>
<dbReference type="InterPro" id="IPR009057">
    <property type="entry name" value="Homeodomain-like_sf"/>
</dbReference>
<evidence type="ECO:0000256" key="5">
    <source>
        <dbReference type="PROSITE-ProRule" id="PRU00335"/>
    </source>
</evidence>
<evidence type="ECO:0000313" key="9">
    <source>
        <dbReference type="Proteomes" id="UP000186235"/>
    </source>
</evidence>
<dbReference type="Pfam" id="PF00440">
    <property type="entry name" value="TetR_N"/>
    <property type="match status" value="1"/>
</dbReference>
<dbReference type="PRINTS" id="PR00455">
    <property type="entry name" value="HTHTETR"/>
</dbReference>
<dbReference type="RefSeq" id="WP_083711273.1">
    <property type="nucleotide sequence ID" value="NZ_FTMI01000001.1"/>
</dbReference>
<evidence type="ECO:0000256" key="6">
    <source>
        <dbReference type="SAM" id="MobiDB-lite"/>
    </source>
</evidence>
<accession>A0A1N6NJD0</accession>